<evidence type="ECO:0000256" key="12">
    <source>
        <dbReference type="SAM" id="Phobius"/>
    </source>
</evidence>
<dbReference type="GO" id="GO:0016887">
    <property type="term" value="F:ATP hydrolysis activity"/>
    <property type="evidence" value="ECO:0007669"/>
    <property type="project" value="InterPro"/>
</dbReference>
<evidence type="ECO:0000259" key="13">
    <source>
        <dbReference type="PROSITE" id="PS50893"/>
    </source>
</evidence>
<dbReference type="Proteomes" id="UP000199055">
    <property type="component" value="Unassembled WGS sequence"/>
</dbReference>
<reference evidence="15 16" key="1">
    <citation type="submission" date="2016-10" db="EMBL/GenBank/DDBJ databases">
        <authorList>
            <person name="de Groot N.N."/>
        </authorList>
    </citation>
    <scope>NUCLEOTIDE SEQUENCE [LARGE SCALE GENOMIC DNA]</scope>
    <source>
        <strain evidence="15 16">CGMCC 4.3519</strain>
    </source>
</reference>
<dbReference type="AlphaFoldDB" id="A0A1H9EPF4"/>
<evidence type="ECO:0000256" key="5">
    <source>
        <dbReference type="ARBA" id="ARBA00022692"/>
    </source>
</evidence>
<evidence type="ECO:0000256" key="8">
    <source>
        <dbReference type="ARBA" id="ARBA00022989"/>
    </source>
</evidence>
<dbReference type="InterPro" id="IPR039421">
    <property type="entry name" value="Type_1_exporter"/>
</dbReference>
<evidence type="ECO:0000256" key="7">
    <source>
        <dbReference type="ARBA" id="ARBA00022840"/>
    </source>
</evidence>
<accession>A0A1H9EPF4</accession>
<feature type="domain" description="ABC transmembrane type-1" evidence="14">
    <location>
        <begin position="16"/>
        <end position="294"/>
    </location>
</feature>
<dbReference type="EMBL" id="FOET01000005">
    <property type="protein sequence ID" value="SEQ27467.1"/>
    <property type="molecule type" value="Genomic_DNA"/>
</dbReference>
<organism evidence="15 16">
    <name type="scientific">Streptomyces radiopugnans</name>
    <dbReference type="NCBI Taxonomy" id="403935"/>
    <lineage>
        <taxon>Bacteria</taxon>
        <taxon>Bacillati</taxon>
        <taxon>Actinomycetota</taxon>
        <taxon>Actinomycetes</taxon>
        <taxon>Kitasatosporales</taxon>
        <taxon>Streptomycetaceae</taxon>
        <taxon>Streptomyces</taxon>
    </lineage>
</organism>
<dbReference type="InterPro" id="IPR011527">
    <property type="entry name" value="ABC1_TM_dom"/>
</dbReference>
<evidence type="ECO:0000259" key="14">
    <source>
        <dbReference type="PROSITE" id="PS50929"/>
    </source>
</evidence>
<dbReference type="InterPro" id="IPR027417">
    <property type="entry name" value="P-loop_NTPase"/>
</dbReference>
<evidence type="ECO:0000313" key="15">
    <source>
        <dbReference type="EMBL" id="SEQ27467.1"/>
    </source>
</evidence>
<evidence type="ECO:0000256" key="4">
    <source>
        <dbReference type="ARBA" id="ARBA00022519"/>
    </source>
</evidence>
<keyword evidence="16" id="KW-1185">Reference proteome</keyword>
<dbReference type="CDD" id="cd18551">
    <property type="entry name" value="ABC_6TM_LmrA_like"/>
    <property type="match status" value="1"/>
</dbReference>
<feature type="domain" description="ABC transporter" evidence="13">
    <location>
        <begin position="353"/>
        <end position="588"/>
    </location>
</feature>
<dbReference type="FunFam" id="3.40.50.300:FF:000221">
    <property type="entry name" value="Multidrug ABC transporter ATP-binding protein"/>
    <property type="match status" value="1"/>
</dbReference>
<dbReference type="InterPro" id="IPR036640">
    <property type="entry name" value="ABC1_TM_sf"/>
</dbReference>
<proteinExistence type="inferred from homology"/>
<dbReference type="Pfam" id="PF00664">
    <property type="entry name" value="ABC_membrane"/>
    <property type="match status" value="1"/>
</dbReference>
<sequence length="597" mass="62348">MNISAIVRRHRPLLGAGVLLGLLGTAATLLQPLLIGDLIEAVVLDEPTARPIALIAALFAADALLAATHFYLIGRAGENIVLDMRTTLTGRLLHSRIAEFSRLEHGDVFTRTVADTSIARVALSSSVAQMITAGFTTVGCIAVMAWIDWRMLLVTAGCLGVASAVALGLARAVRRVAVVNREDTSAYGSGLLRALGALTTVKASRAEEREAERLRGLADAARGSGIHVTRLSAMLMPAMNVGTQVSLAVVIAWGMARTATGELPVEDLTAFIMYLFYLVSPLVMLFMALGEFQQGRAAIDRVKELAAIGQETDGEDGDRDGGRDGAPGTPSPAASSASAPASASAGRGEVPAVEFEDVAFAYPGAPAPAVEGISFSLPATGVTAVVGPSGAGKTTLFQLIERFQAPDRGTVRVAGSDAAALPLDELRSRIGLVEQEAPLMRGTVRENLVYARPDATDEEIAEAVEAAHLTDVVQALPDGLETELGEGGAGLSGGQRQRLAIARALLARPDVLLLDEATSNLDSDSESALRAAIATVGTRCQVLTIAHRISTVIDADRILVLEGGRLRARGTHAELMESDETYRRLAGRQLAPAGAGQ</sequence>
<keyword evidence="6" id="KW-0547">Nucleotide-binding</keyword>
<evidence type="ECO:0000256" key="1">
    <source>
        <dbReference type="ARBA" id="ARBA00004429"/>
    </source>
</evidence>
<dbReference type="InterPro" id="IPR017871">
    <property type="entry name" value="ABC_transporter-like_CS"/>
</dbReference>
<protein>
    <submittedName>
        <fullName evidence="15">ATP-binding cassette, subfamily B</fullName>
    </submittedName>
</protein>
<feature type="region of interest" description="Disordered" evidence="11">
    <location>
        <begin position="309"/>
        <end position="345"/>
    </location>
</feature>
<dbReference type="Gene3D" id="1.20.1560.10">
    <property type="entry name" value="ABC transporter type 1, transmembrane domain"/>
    <property type="match status" value="1"/>
</dbReference>
<dbReference type="SMART" id="SM00382">
    <property type="entry name" value="AAA"/>
    <property type="match status" value="1"/>
</dbReference>
<keyword evidence="9 12" id="KW-0472">Membrane</keyword>
<keyword evidence="7 15" id="KW-0067">ATP-binding</keyword>
<dbReference type="InterPro" id="IPR003593">
    <property type="entry name" value="AAA+_ATPase"/>
</dbReference>
<dbReference type="Pfam" id="PF00005">
    <property type="entry name" value="ABC_tran"/>
    <property type="match status" value="1"/>
</dbReference>
<keyword evidence="8 12" id="KW-1133">Transmembrane helix</keyword>
<dbReference type="PROSITE" id="PS50893">
    <property type="entry name" value="ABC_TRANSPORTER_2"/>
    <property type="match status" value="1"/>
</dbReference>
<evidence type="ECO:0000256" key="2">
    <source>
        <dbReference type="ARBA" id="ARBA00022448"/>
    </source>
</evidence>
<feature type="transmembrane region" description="Helical" evidence="12">
    <location>
        <begin position="52"/>
        <end position="74"/>
    </location>
</feature>
<evidence type="ECO:0000256" key="11">
    <source>
        <dbReference type="SAM" id="MobiDB-lite"/>
    </source>
</evidence>
<name>A0A1H9EPF4_9ACTN</name>
<keyword evidence="5 12" id="KW-0812">Transmembrane</keyword>
<dbReference type="GO" id="GO:0005524">
    <property type="term" value="F:ATP binding"/>
    <property type="evidence" value="ECO:0007669"/>
    <property type="project" value="UniProtKB-KW"/>
</dbReference>
<gene>
    <name evidence="15" type="ORF">SAMN05216481_105231</name>
</gene>
<dbReference type="PROSITE" id="PS00211">
    <property type="entry name" value="ABC_TRANSPORTER_1"/>
    <property type="match status" value="1"/>
</dbReference>
<dbReference type="InterPro" id="IPR003439">
    <property type="entry name" value="ABC_transporter-like_ATP-bd"/>
</dbReference>
<dbReference type="STRING" id="403935.SAMN05216481_105231"/>
<dbReference type="Gene3D" id="3.40.50.300">
    <property type="entry name" value="P-loop containing nucleotide triphosphate hydrolases"/>
    <property type="match status" value="1"/>
</dbReference>
<evidence type="ECO:0000256" key="3">
    <source>
        <dbReference type="ARBA" id="ARBA00022475"/>
    </source>
</evidence>
<keyword evidence="4" id="KW-0997">Cell inner membrane</keyword>
<feature type="compositionally biased region" description="Low complexity" evidence="11">
    <location>
        <begin position="331"/>
        <end position="345"/>
    </location>
</feature>
<dbReference type="GO" id="GO:0005886">
    <property type="term" value="C:plasma membrane"/>
    <property type="evidence" value="ECO:0007669"/>
    <property type="project" value="UniProtKB-SubCell"/>
</dbReference>
<dbReference type="SUPFAM" id="SSF52540">
    <property type="entry name" value="P-loop containing nucleoside triphosphate hydrolases"/>
    <property type="match status" value="1"/>
</dbReference>
<feature type="transmembrane region" description="Helical" evidence="12">
    <location>
        <begin position="153"/>
        <end position="173"/>
    </location>
</feature>
<feature type="transmembrane region" description="Helical" evidence="12">
    <location>
        <begin position="231"/>
        <end position="256"/>
    </location>
</feature>
<feature type="transmembrane region" description="Helical" evidence="12">
    <location>
        <begin position="127"/>
        <end position="147"/>
    </location>
</feature>
<evidence type="ECO:0000256" key="10">
    <source>
        <dbReference type="ARBA" id="ARBA00023455"/>
    </source>
</evidence>
<feature type="transmembrane region" description="Helical" evidence="12">
    <location>
        <begin position="268"/>
        <end position="289"/>
    </location>
</feature>
<keyword evidence="2" id="KW-0813">Transport</keyword>
<comment type="similarity">
    <text evidence="10">Belongs to the ABC transporter superfamily. Siderophore-Fe(3+) uptake transporter (SIUT) (TC 3.A.1.21) family.</text>
</comment>
<dbReference type="PROSITE" id="PS50929">
    <property type="entry name" value="ABC_TM1F"/>
    <property type="match status" value="1"/>
</dbReference>
<dbReference type="PANTHER" id="PTHR43394:SF1">
    <property type="entry name" value="ATP-BINDING CASSETTE SUB-FAMILY B MEMBER 10, MITOCHONDRIAL"/>
    <property type="match status" value="1"/>
</dbReference>
<comment type="subcellular location">
    <subcellularLocation>
        <location evidence="1">Cell inner membrane</location>
        <topology evidence="1">Multi-pass membrane protein</topology>
    </subcellularLocation>
</comment>
<evidence type="ECO:0000256" key="9">
    <source>
        <dbReference type="ARBA" id="ARBA00023136"/>
    </source>
</evidence>
<dbReference type="RefSeq" id="WP_093658987.1">
    <property type="nucleotide sequence ID" value="NZ_FOET01000005.1"/>
</dbReference>
<dbReference type="SUPFAM" id="SSF90123">
    <property type="entry name" value="ABC transporter transmembrane region"/>
    <property type="match status" value="1"/>
</dbReference>
<evidence type="ECO:0000313" key="16">
    <source>
        <dbReference type="Proteomes" id="UP000199055"/>
    </source>
</evidence>
<dbReference type="PANTHER" id="PTHR43394">
    <property type="entry name" value="ATP-DEPENDENT PERMEASE MDL1, MITOCHONDRIAL"/>
    <property type="match status" value="1"/>
</dbReference>
<evidence type="ECO:0000256" key="6">
    <source>
        <dbReference type="ARBA" id="ARBA00022741"/>
    </source>
</evidence>
<dbReference type="GO" id="GO:0015421">
    <property type="term" value="F:ABC-type oligopeptide transporter activity"/>
    <property type="evidence" value="ECO:0007669"/>
    <property type="project" value="TreeGrafter"/>
</dbReference>
<keyword evidence="3" id="KW-1003">Cell membrane</keyword>